<dbReference type="EMBL" id="ONZF01000022">
    <property type="protein sequence ID" value="SPJ26468.1"/>
    <property type="molecule type" value="Genomic_DNA"/>
</dbReference>
<organism evidence="10 11">
    <name type="scientific">Palleronia abyssalis</name>
    <dbReference type="NCBI Taxonomy" id="1501240"/>
    <lineage>
        <taxon>Bacteria</taxon>
        <taxon>Pseudomonadati</taxon>
        <taxon>Pseudomonadota</taxon>
        <taxon>Alphaproteobacteria</taxon>
        <taxon>Rhodobacterales</taxon>
        <taxon>Roseobacteraceae</taxon>
        <taxon>Palleronia</taxon>
    </lineage>
</organism>
<feature type="domain" description="YetF C-terminal" evidence="8">
    <location>
        <begin position="87"/>
        <end position="158"/>
    </location>
</feature>
<dbReference type="InterPro" id="IPR007353">
    <property type="entry name" value="DUF421"/>
</dbReference>
<keyword evidence="6 7" id="KW-0472">Membrane</keyword>
<accession>A0A2R8C218</accession>
<feature type="transmembrane region" description="Helical" evidence="7">
    <location>
        <begin position="12"/>
        <end position="29"/>
    </location>
</feature>
<protein>
    <recommendedName>
        <fullName evidence="12">DUF421 domain-containing protein</fullName>
    </recommendedName>
</protein>
<dbReference type="GO" id="GO:0005886">
    <property type="term" value="C:plasma membrane"/>
    <property type="evidence" value="ECO:0007669"/>
    <property type="project" value="UniProtKB-SubCell"/>
</dbReference>
<evidence type="ECO:0000313" key="10">
    <source>
        <dbReference type="EMBL" id="SPJ26468.1"/>
    </source>
</evidence>
<dbReference type="Pfam" id="PF04239">
    <property type="entry name" value="DUF421"/>
    <property type="match status" value="1"/>
</dbReference>
<gene>
    <name evidence="10" type="ORF">PAA8504_04330</name>
</gene>
<evidence type="ECO:0000256" key="1">
    <source>
        <dbReference type="ARBA" id="ARBA00004651"/>
    </source>
</evidence>
<evidence type="ECO:0000256" key="2">
    <source>
        <dbReference type="ARBA" id="ARBA00006448"/>
    </source>
</evidence>
<dbReference type="Pfam" id="PF20730">
    <property type="entry name" value="YetF_N"/>
    <property type="match status" value="1"/>
</dbReference>
<evidence type="ECO:0000256" key="5">
    <source>
        <dbReference type="ARBA" id="ARBA00022989"/>
    </source>
</evidence>
<keyword evidence="5 7" id="KW-1133">Transmembrane helix</keyword>
<name>A0A2R8C218_9RHOB</name>
<dbReference type="OrthoDB" id="9793799at2"/>
<dbReference type="RefSeq" id="WP_108896148.1">
    <property type="nucleotide sequence ID" value="NZ_ONZF01000022.1"/>
</dbReference>
<evidence type="ECO:0000256" key="3">
    <source>
        <dbReference type="ARBA" id="ARBA00022475"/>
    </source>
</evidence>
<dbReference type="PANTHER" id="PTHR34582:SF6">
    <property type="entry name" value="UPF0702 TRANSMEMBRANE PROTEIN YCAP"/>
    <property type="match status" value="1"/>
</dbReference>
<evidence type="ECO:0000256" key="6">
    <source>
        <dbReference type="ARBA" id="ARBA00023136"/>
    </source>
</evidence>
<evidence type="ECO:0008006" key="12">
    <source>
        <dbReference type="Google" id="ProtNLM"/>
    </source>
</evidence>
<dbReference type="Proteomes" id="UP000244912">
    <property type="component" value="Unassembled WGS sequence"/>
</dbReference>
<proteinExistence type="inferred from homology"/>
<comment type="similarity">
    <text evidence="2">Belongs to the UPF0702 family.</text>
</comment>
<evidence type="ECO:0000256" key="4">
    <source>
        <dbReference type="ARBA" id="ARBA00022692"/>
    </source>
</evidence>
<evidence type="ECO:0000313" key="11">
    <source>
        <dbReference type="Proteomes" id="UP000244912"/>
    </source>
</evidence>
<comment type="subcellular location">
    <subcellularLocation>
        <location evidence="1">Cell membrane</location>
        <topology evidence="1">Multi-pass membrane protein</topology>
    </subcellularLocation>
</comment>
<dbReference type="InterPro" id="IPR048454">
    <property type="entry name" value="YetF_N"/>
</dbReference>
<dbReference type="Gene3D" id="3.30.240.20">
    <property type="entry name" value="bsu07140 like domains"/>
    <property type="match status" value="1"/>
</dbReference>
<feature type="transmembrane region" description="Helical" evidence="7">
    <location>
        <begin position="65"/>
        <end position="86"/>
    </location>
</feature>
<keyword evidence="11" id="KW-1185">Reference proteome</keyword>
<dbReference type="PANTHER" id="PTHR34582">
    <property type="entry name" value="UPF0702 TRANSMEMBRANE PROTEIN YCAP"/>
    <property type="match status" value="1"/>
</dbReference>
<feature type="domain" description="YetF-like N-terminal transmembrane" evidence="9">
    <location>
        <begin position="11"/>
        <end position="83"/>
    </location>
</feature>
<sequence length="174" mass="19437">MFFDDEGAYWHIPVAVILGFLLLLFLLRLSGKRTVAQFNMYDMILTFTVGSVLSSFIILDNVAFLDAAIALASLIAMDYLISLVIMKFDGVRKLVRSQPALLVFKGELQHANMRRERVVEDEVLMFMRQRGVDRLSHVSAMILEPAGDVSVFSDAQDHGDVAKSLQRSGVDIPS</sequence>
<evidence type="ECO:0000259" key="8">
    <source>
        <dbReference type="Pfam" id="PF04239"/>
    </source>
</evidence>
<keyword evidence="4 7" id="KW-0812">Transmembrane</keyword>
<evidence type="ECO:0000256" key="7">
    <source>
        <dbReference type="SAM" id="Phobius"/>
    </source>
</evidence>
<keyword evidence="3" id="KW-1003">Cell membrane</keyword>
<feature type="transmembrane region" description="Helical" evidence="7">
    <location>
        <begin position="41"/>
        <end position="59"/>
    </location>
</feature>
<dbReference type="InterPro" id="IPR023090">
    <property type="entry name" value="UPF0702_alpha/beta_dom_sf"/>
</dbReference>
<dbReference type="AlphaFoldDB" id="A0A2R8C218"/>
<reference evidence="11" key="1">
    <citation type="submission" date="2018-03" db="EMBL/GenBank/DDBJ databases">
        <authorList>
            <person name="Rodrigo-Torres L."/>
            <person name="Arahal R. D."/>
            <person name="Lucena T."/>
        </authorList>
    </citation>
    <scope>NUCLEOTIDE SEQUENCE [LARGE SCALE GENOMIC DNA]</scope>
    <source>
        <strain evidence="11">CECT 8504</strain>
    </source>
</reference>
<evidence type="ECO:0000259" key="9">
    <source>
        <dbReference type="Pfam" id="PF20730"/>
    </source>
</evidence>